<protein>
    <submittedName>
        <fullName evidence="2">Uncharacterized protein</fullName>
    </submittedName>
</protein>
<name>A0A3B0S4R2_9ZZZZ</name>
<gene>
    <name evidence="2" type="ORF">MNBD_ALPHA04-1447</name>
</gene>
<dbReference type="AlphaFoldDB" id="A0A3B0S4R2"/>
<feature type="region of interest" description="Disordered" evidence="1">
    <location>
        <begin position="100"/>
        <end position="131"/>
    </location>
</feature>
<evidence type="ECO:0000313" key="2">
    <source>
        <dbReference type="EMBL" id="VAV95348.1"/>
    </source>
</evidence>
<sequence>MRLAKDISGWLYEATIGENRAMLVEQGELVKIRVERSTGAVRAGAIVDAKFVRQWVAGRSGIILLDTGQESLLQPLPKGVTEGAQVRVEIIREALIEKTGQAKRAKARPAKDAAETTSGPTLLDQISAGDQPVRTVHAHEDDLFAELG</sequence>
<dbReference type="EMBL" id="UOEF01000206">
    <property type="protein sequence ID" value="VAV95348.1"/>
    <property type="molecule type" value="Genomic_DNA"/>
</dbReference>
<reference evidence="2" key="1">
    <citation type="submission" date="2018-06" db="EMBL/GenBank/DDBJ databases">
        <authorList>
            <person name="Zhirakovskaya E."/>
        </authorList>
    </citation>
    <scope>NUCLEOTIDE SEQUENCE</scope>
</reference>
<evidence type="ECO:0000256" key="1">
    <source>
        <dbReference type="SAM" id="MobiDB-lite"/>
    </source>
</evidence>
<organism evidence="2">
    <name type="scientific">hydrothermal vent metagenome</name>
    <dbReference type="NCBI Taxonomy" id="652676"/>
    <lineage>
        <taxon>unclassified sequences</taxon>
        <taxon>metagenomes</taxon>
        <taxon>ecological metagenomes</taxon>
    </lineage>
</organism>
<proteinExistence type="predicted"/>
<feature type="non-terminal residue" evidence="2">
    <location>
        <position position="148"/>
    </location>
</feature>
<accession>A0A3B0S4R2</accession>